<reference evidence="2" key="1">
    <citation type="submission" date="2015-04" db="EMBL/GenBank/DDBJ databases">
        <title>Complete genome sequence of Microbacterium chocolatum SIT 101, a bacterium enantioselectively hydrolyzing mesomeric diesters.</title>
        <authorList>
            <person name="Li X."/>
            <person name="Xu Y."/>
        </authorList>
    </citation>
    <scope>NUCLEOTIDE SEQUENCE [LARGE SCALE GENOMIC DNA]</scope>
    <source>
        <strain evidence="2">SIT 101</strain>
    </source>
</reference>
<dbReference type="Proteomes" id="UP000037737">
    <property type="component" value="Unassembled WGS sequence"/>
</dbReference>
<feature type="domain" description="LysM" evidence="1">
    <location>
        <begin position="10"/>
        <end position="55"/>
    </location>
</feature>
<dbReference type="CDD" id="cd00118">
    <property type="entry name" value="LysM"/>
    <property type="match status" value="1"/>
</dbReference>
<name>A0A0M8MRC6_9MICO</name>
<organism evidence="2 3">
    <name type="scientific">Microbacterium aurantiacum</name>
    <dbReference type="NCBI Taxonomy" id="162393"/>
    <lineage>
        <taxon>Bacteria</taxon>
        <taxon>Bacillati</taxon>
        <taxon>Actinomycetota</taxon>
        <taxon>Actinomycetes</taxon>
        <taxon>Micrococcales</taxon>
        <taxon>Microbacteriaceae</taxon>
        <taxon>Microbacterium</taxon>
    </lineage>
</organism>
<dbReference type="EMBL" id="LAVO01000001">
    <property type="protein sequence ID" value="KOS12230.1"/>
    <property type="molecule type" value="Genomic_DNA"/>
</dbReference>
<evidence type="ECO:0000313" key="2">
    <source>
        <dbReference type="EMBL" id="KOS12230.1"/>
    </source>
</evidence>
<sequence>MGYAEDGRIATYTVASGDSLWAVGDRLCIYNALALGALNGDEAYEVIQPGDVLVIDPAAVPDFEYEYSGT</sequence>
<dbReference type="SUPFAM" id="SSF54106">
    <property type="entry name" value="LysM domain"/>
    <property type="match status" value="1"/>
</dbReference>
<dbReference type="PATRIC" id="fig|84292.3.peg.482"/>
<dbReference type="InterPro" id="IPR036779">
    <property type="entry name" value="LysM_dom_sf"/>
</dbReference>
<dbReference type="Pfam" id="PF01476">
    <property type="entry name" value="LysM"/>
    <property type="match status" value="1"/>
</dbReference>
<accession>A0A0M8MRC6</accession>
<keyword evidence="3" id="KW-1185">Reference proteome</keyword>
<evidence type="ECO:0000259" key="1">
    <source>
        <dbReference type="PROSITE" id="PS51782"/>
    </source>
</evidence>
<dbReference type="KEGG" id="mcw:A8L33_03965"/>
<protein>
    <recommendedName>
        <fullName evidence="1">LysM domain-containing protein</fullName>
    </recommendedName>
</protein>
<evidence type="ECO:0000313" key="3">
    <source>
        <dbReference type="Proteomes" id="UP000037737"/>
    </source>
</evidence>
<comment type="caution">
    <text evidence="2">The sequence shown here is derived from an EMBL/GenBank/DDBJ whole genome shotgun (WGS) entry which is preliminary data.</text>
</comment>
<dbReference type="PROSITE" id="PS51782">
    <property type="entry name" value="LYSM"/>
    <property type="match status" value="1"/>
</dbReference>
<gene>
    <name evidence="2" type="ORF">XI38_02320</name>
</gene>
<dbReference type="InterPro" id="IPR018392">
    <property type="entry name" value="LysM"/>
</dbReference>
<dbReference type="Gene3D" id="3.10.350.10">
    <property type="entry name" value="LysM domain"/>
    <property type="match status" value="1"/>
</dbReference>
<proteinExistence type="predicted"/>
<dbReference type="AlphaFoldDB" id="A0A0M8MRC6"/>